<dbReference type="InterPro" id="IPR017897">
    <property type="entry name" value="Thrombospondin_3_rpt"/>
</dbReference>
<dbReference type="PROSITE" id="PS51234">
    <property type="entry name" value="TSP3"/>
    <property type="match status" value="1"/>
</dbReference>
<feature type="compositionally biased region" description="Acidic residues" evidence="3">
    <location>
        <begin position="154"/>
        <end position="177"/>
    </location>
</feature>
<dbReference type="STRING" id="1619046.US42_C0007G0005"/>
<dbReference type="Gene3D" id="4.10.1080.10">
    <property type="entry name" value="TSP type-3 repeat"/>
    <property type="match status" value="2"/>
</dbReference>
<dbReference type="AlphaFoldDB" id="A0A0G0IU01"/>
<feature type="compositionally biased region" description="Basic and acidic residues" evidence="3">
    <location>
        <begin position="235"/>
        <end position="247"/>
    </location>
</feature>
<keyword evidence="4" id="KW-0812">Transmembrane</keyword>
<evidence type="ECO:0000256" key="4">
    <source>
        <dbReference type="SAM" id="Phobius"/>
    </source>
</evidence>
<feature type="region of interest" description="Disordered" evidence="3">
    <location>
        <begin position="233"/>
        <end position="288"/>
    </location>
</feature>
<dbReference type="Pfam" id="PF02412">
    <property type="entry name" value="TSP_3"/>
    <property type="match status" value="6"/>
</dbReference>
<dbReference type="Proteomes" id="UP000034849">
    <property type="component" value="Unassembled WGS sequence"/>
</dbReference>
<dbReference type="InterPro" id="IPR003367">
    <property type="entry name" value="Thrombospondin_3-like_rpt"/>
</dbReference>
<dbReference type="GO" id="GO:0005509">
    <property type="term" value="F:calcium ion binding"/>
    <property type="evidence" value="ECO:0007669"/>
    <property type="project" value="InterPro"/>
</dbReference>
<name>A0A0G0IU01_9BACT</name>
<evidence type="ECO:0000256" key="1">
    <source>
        <dbReference type="ARBA" id="ARBA00022729"/>
    </source>
</evidence>
<feature type="region of interest" description="Disordered" evidence="3">
    <location>
        <begin position="328"/>
        <end position="347"/>
    </location>
</feature>
<dbReference type="InterPro" id="IPR028974">
    <property type="entry name" value="TSP_type-3_rpt"/>
</dbReference>
<feature type="compositionally biased region" description="Acidic residues" evidence="3">
    <location>
        <begin position="248"/>
        <end position="272"/>
    </location>
</feature>
<feature type="region of interest" description="Disordered" evidence="3">
    <location>
        <begin position="151"/>
        <end position="189"/>
    </location>
</feature>
<evidence type="ECO:0000256" key="2">
    <source>
        <dbReference type="ARBA" id="ARBA00022837"/>
    </source>
</evidence>
<gene>
    <name evidence="5" type="ORF">US42_C0007G0005</name>
</gene>
<organism evidence="5 6">
    <name type="scientific">Candidatus Magasanikbacteria bacterium GW2011_GWC2_37_14</name>
    <dbReference type="NCBI Taxonomy" id="1619046"/>
    <lineage>
        <taxon>Bacteria</taxon>
        <taxon>Candidatus Magasanikiibacteriota</taxon>
    </lineage>
</organism>
<sequence length="347" mass="37239">MRKAYNCCILFSLFDNERSQLQKAGSLNLVSFALCVSFGSVLVLARRHGRAFGRTFCSEGVMKQCDWFVLVLAALLFAACEVPDTDGDGVVDYDDNCEQIANPAQVDTDYDGVGDKCENCPTVDNYDQADADGDSVGDACDNCPKISNHNQADADGDGVGDACEADDDNDGLPDAEDNCPGIDNLDQGDMDGDGIGDACDNCPNIFDVMGCRNETEDDWGHCSSLHNFEELQGPGDERPWDYFKQNDGDGDGVGDACDSDVDGDGVRDDEDNCNNSYEYNPGQKDSDHDGLGDICDYCPNAPHSITDPWGDSDGDGIDDYDDNCNCDYNPDQADADGNGVGDACSDE</sequence>
<keyword evidence="4" id="KW-0472">Membrane</keyword>
<dbReference type="EMBL" id="LBSX01000007">
    <property type="protein sequence ID" value="KKQ27614.1"/>
    <property type="molecule type" value="Genomic_DNA"/>
</dbReference>
<dbReference type="PANTHER" id="PTHR10199">
    <property type="entry name" value="THROMBOSPONDIN"/>
    <property type="match status" value="1"/>
</dbReference>
<dbReference type="GO" id="GO:0007155">
    <property type="term" value="P:cell adhesion"/>
    <property type="evidence" value="ECO:0007669"/>
    <property type="project" value="InterPro"/>
</dbReference>
<feature type="transmembrane region" description="Helical" evidence="4">
    <location>
        <begin position="29"/>
        <end position="45"/>
    </location>
</feature>
<evidence type="ECO:0000313" key="6">
    <source>
        <dbReference type="Proteomes" id="UP000034849"/>
    </source>
</evidence>
<dbReference type="SUPFAM" id="SSF103647">
    <property type="entry name" value="TSP type-3 repeat"/>
    <property type="match status" value="2"/>
</dbReference>
<evidence type="ECO:0000313" key="5">
    <source>
        <dbReference type="EMBL" id="KKQ27614.1"/>
    </source>
</evidence>
<comment type="caution">
    <text evidence="5">The sequence shown here is derived from an EMBL/GenBank/DDBJ whole genome shotgun (WGS) entry which is preliminary data.</text>
</comment>
<protein>
    <recommendedName>
        <fullName evidence="7">Cartilage oligomeric matrix protein</fullName>
    </recommendedName>
</protein>
<proteinExistence type="predicted"/>
<accession>A0A0G0IU01</accession>
<dbReference type="PATRIC" id="fig|1619046.3.peg.456"/>
<keyword evidence="1" id="KW-0732">Signal</keyword>
<keyword evidence="2" id="KW-0106">Calcium</keyword>
<keyword evidence="4" id="KW-1133">Transmembrane helix</keyword>
<evidence type="ECO:0000256" key="3">
    <source>
        <dbReference type="SAM" id="MobiDB-lite"/>
    </source>
</evidence>
<evidence type="ECO:0008006" key="7">
    <source>
        <dbReference type="Google" id="ProtNLM"/>
    </source>
</evidence>
<reference evidence="5 6" key="1">
    <citation type="journal article" date="2015" name="Nature">
        <title>rRNA introns, odd ribosomes, and small enigmatic genomes across a large radiation of phyla.</title>
        <authorList>
            <person name="Brown C.T."/>
            <person name="Hug L.A."/>
            <person name="Thomas B.C."/>
            <person name="Sharon I."/>
            <person name="Castelle C.J."/>
            <person name="Singh A."/>
            <person name="Wilkins M.J."/>
            <person name="Williams K.H."/>
            <person name="Banfield J.F."/>
        </authorList>
    </citation>
    <scope>NUCLEOTIDE SEQUENCE [LARGE SCALE GENOMIC DNA]</scope>
</reference>